<evidence type="ECO:0000313" key="3">
    <source>
        <dbReference type="Proteomes" id="UP000319576"/>
    </source>
</evidence>
<dbReference type="KEGG" id="uli:ETAA1_56530"/>
<dbReference type="InterPro" id="IPR010281">
    <property type="entry name" value="DUF885"/>
</dbReference>
<keyword evidence="1" id="KW-0732">Signal</keyword>
<dbReference type="AlphaFoldDB" id="A0A517Y1R1"/>
<proteinExistence type="predicted"/>
<protein>
    <recommendedName>
        <fullName evidence="4">DUF885 domain-containing protein</fullName>
    </recommendedName>
</protein>
<dbReference type="Proteomes" id="UP000319576">
    <property type="component" value="Chromosome"/>
</dbReference>
<reference evidence="2 3" key="1">
    <citation type="submission" date="2019-02" db="EMBL/GenBank/DDBJ databases">
        <title>Deep-cultivation of Planctomycetes and their phenomic and genomic characterization uncovers novel biology.</title>
        <authorList>
            <person name="Wiegand S."/>
            <person name="Jogler M."/>
            <person name="Boedeker C."/>
            <person name="Pinto D."/>
            <person name="Vollmers J."/>
            <person name="Rivas-Marin E."/>
            <person name="Kohn T."/>
            <person name="Peeters S.H."/>
            <person name="Heuer A."/>
            <person name="Rast P."/>
            <person name="Oberbeckmann S."/>
            <person name="Bunk B."/>
            <person name="Jeske O."/>
            <person name="Meyerdierks A."/>
            <person name="Storesund J.E."/>
            <person name="Kallscheuer N."/>
            <person name="Luecker S."/>
            <person name="Lage O.M."/>
            <person name="Pohl T."/>
            <person name="Merkel B.J."/>
            <person name="Hornburger P."/>
            <person name="Mueller R.-W."/>
            <person name="Bruemmer F."/>
            <person name="Labrenz M."/>
            <person name="Spormann A.M."/>
            <person name="Op den Camp H."/>
            <person name="Overmann J."/>
            <person name="Amann R."/>
            <person name="Jetten M.S.M."/>
            <person name="Mascher T."/>
            <person name="Medema M.H."/>
            <person name="Devos D.P."/>
            <person name="Kaster A.-K."/>
            <person name="Ovreas L."/>
            <person name="Rohde M."/>
            <person name="Galperin M.Y."/>
            <person name="Jogler C."/>
        </authorList>
    </citation>
    <scope>NUCLEOTIDE SEQUENCE [LARGE SCALE GENOMIC DNA]</scope>
    <source>
        <strain evidence="2 3">ETA_A1</strain>
    </source>
</reference>
<organism evidence="2 3">
    <name type="scientific">Urbifossiella limnaea</name>
    <dbReference type="NCBI Taxonomy" id="2528023"/>
    <lineage>
        <taxon>Bacteria</taxon>
        <taxon>Pseudomonadati</taxon>
        <taxon>Planctomycetota</taxon>
        <taxon>Planctomycetia</taxon>
        <taxon>Gemmatales</taxon>
        <taxon>Gemmataceae</taxon>
        <taxon>Urbifossiella</taxon>
    </lineage>
</organism>
<dbReference type="EMBL" id="CP036273">
    <property type="protein sequence ID" value="QDU23648.1"/>
    <property type="molecule type" value="Genomic_DNA"/>
</dbReference>
<keyword evidence="3" id="KW-1185">Reference proteome</keyword>
<gene>
    <name evidence="2" type="ORF">ETAA1_56530</name>
</gene>
<feature type="chain" id="PRO_5021866954" description="DUF885 domain-containing protein" evidence="1">
    <location>
        <begin position="29"/>
        <end position="579"/>
    </location>
</feature>
<dbReference type="RefSeq" id="WP_238389311.1">
    <property type="nucleotide sequence ID" value="NZ_CP036273.1"/>
</dbReference>
<name>A0A517Y1R1_9BACT</name>
<dbReference type="PANTHER" id="PTHR33361">
    <property type="entry name" value="GLR0591 PROTEIN"/>
    <property type="match status" value="1"/>
</dbReference>
<sequence length="579" mass="64278" precursor="true">MTSLRLLAPLALLTAGLSFVPVPPPAAAQPPTFAAFADDYYAALFAWDPNQATYAGVHDFDTKLADFSADNIAHRVDTLKRLQARLDTLRGGKLTAADSIDADALDHAVRAELLDTEVIGEWKRNPVPYLGKPAEGIDLLMKRSFAPPADRLRAVIGRLKATPPLLAAMKANVQNPPKEFADLGLIVAKGSVGFFRTDLPTWAKTAAGNDKQLLAEFEAANRPVADGFDAAAKWIETDLLPRAKGNYAIGADAFMKKLAYEEMLDIPLDRLLAIGEANLKKDQEAFAATAKLIDPKKTPQEVLASLTEDHPKPEDLVAATRGTIERTRKFLLDKGIVTVPSEVRPTIAETPAFMRTGGFASMDTPGAFETKATEAFYYVTPPEVEWDVKRKVEHMRQFNKTSLDIITIHEAYPGHYLQFLFARQYPTKVRKLYTCGTNVEGWAHYAEQMCVEEGYGAGDPKVRLAMLHEALWRDCRYVTGIKLHTAGWTVEQGKQFFMTEGYVEGEGAFQEARRGTYNPTYLYYTLGKLQIYKLREDYQKAKGVAFTLRAFHDEFVRQGGLPIKLIRRIMLPGDTGPTL</sequence>
<dbReference type="PANTHER" id="PTHR33361:SF15">
    <property type="entry name" value="DUF885 FAMILY LIPOPROTEIN"/>
    <property type="match status" value="1"/>
</dbReference>
<dbReference type="Pfam" id="PF05960">
    <property type="entry name" value="DUF885"/>
    <property type="match status" value="1"/>
</dbReference>
<evidence type="ECO:0000256" key="1">
    <source>
        <dbReference type="SAM" id="SignalP"/>
    </source>
</evidence>
<evidence type="ECO:0000313" key="2">
    <source>
        <dbReference type="EMBL" id="QDU23648.1"/>
    </source>
</evidence>
<accession>A0A517Y1R1</accession>
<feature type="signal peptide" evidence="1">
    <location>
        <begin position="1"/>
        <end position="28"/>
    </location>
</feature>
<evidence type="ECO:0008006" key="4">
    <source>
        <dbReference type="Google" id="ProtNLM"/>
    </source>
</evidence>